<evidence type="ECO:0000313" key="3">
    <source>
        <dbReference type="Proteomes" id="UP001500393"/>
    </source>
</evidence>
<dbReference type="Pfam" id="PF18159">
    <property type="entry name" value="S_4TM"/>
    <property type="match status" value="1"/>
</dbReference>
<sequence length="208" mass="22811">MPDQITRTPSASMEEVSSLTGDDQTVLNQAKKEKLTGWYPFDDRLNGLEAIAIAQRANAAYSERLLNVNGNVWLSTTVLWSCAAVIASLIVGLSLPEFLLGVALPLLPALLDVWEQYRSTRRAGLTRRTMASDIEAFVRGQSSRQLAAEDLLVWQSQVYDLRRTSPQIPNLVYKGMRDRNERAMNAAATELAEAALRHSAGGTSPGGH</sequence>
<reference evidence="3" key="1">
    <citation type="journal article" date="2019" name="Int. J. Syst. Evol. Microbiol.">
        <title>The Global Catalogue of Microorganisms (GCM) 10K type strain sequencing project: providing services to taxonomists for standard genome sequencing and annotation.</title>
        <authorList>
            <consortium name="The Broad Institute Genomics Platform"/>
            <consortium name="The Broad Institute Genome Sequencing Center for Infectious Disease"/>
            <person name="Wu L."/>
            <person name="Ma J."/>
        </authorList>
    </citation>
    <scope>NUCLEOTIDE SEQUENCE [LARGE SCALE GENOMIC DNA]</scope>
    <source>
        <strain evidence="3">JCM 14969</strain>
    </source>
</reference>
<comment type="caution">
    <text evidence="2">The sequence shown here is derived from an EMBL/GenBank/DDBJ whole genome shotgun (WGS) entry which is preliminary data.</text>
</comment>
<keyword evidence="1" id="KW-1133">Transmembrane helix</keyword>
<evidence type="ECO:0000256" key="1">
    <source>
        <dbReference type="SAM" id="Phobius"/>
    </source>
</evidence>
<name>A0ABP4NCU1_9ACTN</name>
<organism evidence="2 3">
    <name type="scientific">Kribbella sancticallisti</name>
    <dbReference type="NCBI Taxonomy" id="460087"/>
    <lineage>
        <taxon>Bacteria</taxon>
        <taxon>Bacillati</taxon>
        <taxon>Actinomycetota</taxon>
        <taxon>Actinomycetes</taxon>
        <taxon>Propionibacteriales</taxon>
        <taxon>Kribbellaceae</taxon>
        <taxon>Kribbella</taxon>
    </lineage>
</organism>
<gene>
    <name evidence="2" type="ORF">GCM10009789_11280</name>
</gene>
<dbReference type="Proteomes" id="UP001500393">
    <property type="component" value="Unassembled WGS sequence"/>
</dbReference>
<evidence type="ECO:0008006" key="4">
    <source>
        <dbReference type="Google" id="ProtNLM"/>
    </source>
</evidence>
<evidence type="ECO:0000313" key="2">
    <source>
        <dbReference type="EMBL" id="GAA1559666.1"/>
    </source>
</evidence>
<proteinExistence type="predicted"/>
<keyword evidence="1" id="KW-0812">Transmembrane</keyword>
<accession>A0ABP4NCU1</accession>
<dbReference type="EMBL" id="BAAAOS010000007">
    <property type="protein sequence ID" value="GAA1559666.1"/>
    <property type="molecule type" value="Genomic_DNA"/>
</dbReference>
<keyword evidence="3" id="KW-1185">Reference proteome</keyword>
<feature type="transmembrane region" description="Helical" evidence="1">
    <location>
        <begin position="72"/>
        <end position="92"/>
    </location>
</feature>
<protein>
    <recommendedName>
        <fullName evidence="4">SLATT domain-containing protein</fullName>
    </recommendedName>
</protein>
<dbReference type="InterPro" id="IPR049920">
    <property type="entry name" value="IK1_05631-like"/>
</dbReference>
<keyword evidence="1" id="KW-0472">Membrane</keyword>